<sequence>MQETLRDYHSSIAIEVSNFKNLGAILIDGTRTAEVRKGIVIATTAMARLTRFGTCSFISCLTKLHAHMREVTRHVTNGQYTKSRTL</sequence>
<dbReference type="AlphaFoldDB" id="A0A9D4I3I8"/>
<proteinExistence type="predicted"/>
<evidence type="ECO:0000313" key="2">
    <source>
        <dbReference type="Proteomes" id="UP000828390"/>
    </source>
</evidence>
<comment type="caution">
    <text evidence="1">The sequence shown here is derived from an EMBL/GenBank/DDBJ whole genome shotgun (WGS) entry which is preliminary data.</text>
</comment>
<gene>
    <name evidence="1" type="ORF">DPMN_181247</name>
</gene>
<keyword evidence="2" id="KW-1185">Reference proteome</keyword>
<organism evidence="1 2">
    <name type="scientific">Dreissena polymorpha</name>
    <name type="common">Zebra mussel</name>
    <name type="synonym">Mytilus polymorpha</name>
    <dbReference type="NCBI Taxonomy" id="45954"/>
    <lineage>
        <taxon>Eukaryota</taxon>
        <taxon>Metazoa</taxon>
        <taxon>Spiralia</taxon>
        <taxon>Lophotrochozoa</taxon>
        <taxon>Mollusca</taxon>
        <taxon>Bivalvia</taxon>
        <taxon>Autobranchia</taxon>
        <taxon>Heteroconchia</taxon>
        <taxon>Euheterodonta</taxon>
        <taxon>Imparidentia</taxon>
        <taxon>Neoheterodontei</taxon>
        <taxon>Myida</taxon>
        <taxon>Dreissenoidea</taxon>
        <taxon>Dreissenidae</taxon>
        <taxon>Dreissena</taxon>
    </lineage>
</organism>
<accession>A0A9D4I3I8</accession>
<name>A0A9D4I3I8_DREPO</name>
<evidence type="ECO:0000313" key="1">
    <source>
        <dbReference type="EMBL" id="KAH3746830.1"/>
    </source>
</evidence>
<reference evidence="1" key="2">
    <citation type="submission" date="2020-11" db="EMBL/GenBank/DDBJ databases">
        <authorList>
            <person name="McCartney M.A."/>
            <person name="Auch B."/>
            <person name="Kono T."/>
            <person name="Mallez S."/>
            <person name="Becker A."/>
            <person name="Gohl D.M."/>
            <person name="Silverstein K.A.T."/>
            <person name="Koren S."/>
            <person name="Bechman K.B."/>
            <person name="Herman A."/>
            <person name="Abrahante J.E."/>
            <person name="Garbe J."/>
        </authorList>
    </citation>
    <scope>NUCLEOTIDE SEQUENCE</scope>
    <source>
        <strain evidence="1">Duluth1</strain>
        <tissue evidence="1">Whole animal</tissue>
    </source>
</reference>
<dbReference type="Proteomes" id="UP000828390">
    <property type="component" value="Unassembled WGS sequence"/>
</dbReference>
<dbReference type="EMBL" id="JAIWYP010000010">
    <property type="protein sequence ID" value="KAH3746830.1"/>
    <property type="molecule type" value="Genomic_DNA"/>
</dbReference>
<protein>
    <submittedName>
        <fullName evidence="1">Uncharacterized protein</fullName>
    </submittedName>
</protein>
<reference evidence="1" key="1">
    <citation type="journal article" date="2019" name="bioRxiv">
        <title>The Genome of the Zebra Mussel, Dreissena polymorpha: A Resource for Invasive Species Research.</title>
        <authorList>
            <person name="McCartney M.A."/>
            <person name="Auch B."/>
            <person name="Kono T."/>
            <person name="Mallez S."/>
            <person name="Zhang Y."/>
            <person name="Obille A."/>
            <person name="Becker A."/>
            <person name="Abrahante J.E."/>
            <person name="Garbe J."/>
            <person name="Badalamenti J.P."/>
            <person name="Herman A."/>
            <person name="Mangelson H."/>
            <person name="Liachko I."/>
            <person name="Sullivan S."/>
            <person name="Sone E.D."/>
            <person name="Koren S."/>
            <person name="Silverstein K.A.T."/>
            <person name="Beckman K.B."/>
            <person name="Gohl D.M."/>
        </authorList>
    </citation>
    <scope>NUCLEOTIDE SEQUENCE</scope>
    <source>
        <strain evidence="1">Duluth1</strain>
        <tissue evidence="1">Whole animal</tissue>
    </source>
</reference>